<dbReference type="EMBL" id="LKEB01000057">
    <property type="protein sequence ID" value="ROW00007.1"/>
    <property type="molecule type" value="Genomic_DNA"/>
</dbReference>
<keyword evidence="3" id="KW-1185">Reference proteome</keyword>
<reference evidence="2 3" key="1">
    <citation type="submission" date="2015-09" db="EMBL/GenBank/DDBJ databases">
        <title>Host preference determinants of Valsa canker pathogens revealed by comparative genomics.</title>
        <authorList>
            <person name="Yin Z."/>
            <person name="Huang L."/>
        </authorList>
    </citation>
    <scope>NUCLEOTIDE SEQUENCE [LARGE SCALE GENOMIC DNA]</scope>
    <source>
        <strain evidence="2 3">SXYLt</strain>
    </source>
</reference>
<dbReference type="InParanoid" id="A0A423W9K0"/>
<name>A0A423W9K0_9PEZI</name>
<comment type="caution">
    <text evidence="2">The sequence shown here is derived from an EMBL/GenBank/DDBJ whole genome shotgun (WGS) entry which is preliminary data.</text>
</comment>
<accession>A0A423W9K0</accession>
<evidence type="ECO:0000313" key="3">
    <source>
        <dbReference type="Proteomes" id="UP000285146"/>
    </source>
</evidence>
<organism evidence="2 3">
    <name type="scientific">Cytospora leucostoma</name>
    <dbReference type="NCBI Taxonomy" id="1230097"/>
    <lineage>
        <taxon>Eukaryota</taxon>
        <taxon>Fungi</taxon>
        <taxon>Dikarya</taxon>
        <taxon>Ascomycota</taxon>
        <taxon>Pezizomycotina</taxon>
        <taxon>Sordariomycetes</taxon>
        <taxon>Sordariomycetidae</taxon>
        <taxon>Diaporthales</taxon>
        <taxon>Cytosporaceae</taxon>
        <taxon>Cytospora</taxon>
    </lineage>
</organism>
<evidence type="ECO:0000313" key="2">
    <source>
        <dbReference type="EMBL" id="ROW00007.1"/>
    </source>
</evidence>
<proteinExistence type="predicted"/>
<dbReference type="AlphaFoldDB" id="A0A423W9K0"/>
<sequence length="325" mass="35459">MPHLINTGTNTCRALLTRCIFQLRGASTQRTFSSPPPPAPAEGSLIRRILSRSHDAPEPKNTPNNRNRGVIVTGLDPDVTLPELLQSIARTAPVGAIASAFLLPSQRQGANKGAKVNFSQRRAAMQLVRLSREKTFLVRGRTPFVTEHRKALAARGALRSVPPPLSECFQTRVLVLEGPAGVEGFDEVSIRRLLVADEVAMRDSGPFGMESEGVITTDSPDGTRRSIEWRFNSYSAQALPFKKVIKRHFGEQLRVTHGRDPCCAEDIYDAAWRASTAQGGLASDIHPGQQDAEVNVDEAKGYEDRGDDGHANLIEDGHADLIEKA</sequence>
<dbReference type="OrthoDB" id="5237412at2759"/>
<dbReference type="Proteomes" id="UP000285146">
    <property type="component" value="Unassembled WGS sequence"/>
</dbReference>
<protein>
    <submittedName>
        <fullName evidence="2">Uncharacterized protein</fullName>
    </submittedName>
</protein>
<evidence type="ECO:0000256" key="1">
    <source>
        <dbReference type="SAM" id="MobiDB-lite"/>
    </source>
</evidence>
<feature type="region of interest" description="Disordered" evidence="1">
    <location>
        <begin position="298"/>
        <end position="325"/>
    </location>
</feature>
<gene>
    <name evidence="2" type="ORF">VPNG_08333</name>
</gene>